<dbReference type="NCBIfam" id="TIGR00916">
    <property type="entry name" value="2A0604s01"/>
    <property type="match status" value="1"/>
</dbReference>
<evidence type="ECO:0000256" key="9">
    <source>
        <dbReference type="HAMAP-Rule" id="MF_01464"/>
    </source>
</evidence>
<dbReference type="SUPFAM" id="SSF82866">
    <property type="entry name" value="Multidrug efflux transporter AcrB transmembrane domain"/>
    <property type="match status" value="1"/>
</dbReference>
<evidence type="ECO:0000313" key="11">
    <source>
        <dbReference type="EMBL" id="ACQ80252.1"/>
    </source>
</evidence>
<feature type="domain" description="Protein export membrane protein SecD/SecF C-terminal" evidence="10">
    <location>
        <begin position="119"/>
        <end position="306"/>
    </location>
</feature>
<keyword evidence="6 9" id="KW-1133">Transmembrane helix</keyword>
<dbReference type="InterPro" id="IPR048634">
    <property type="entry name" value="SecD_SecF_C"/>
</dbReference>
<evidence type="ECO:0000256" key="3">
    <source>
        <dbReference type="ARBA" id="ARBA00022475"/>
    </source>
</evidence>
<dbReference type="RefSeq" id="WP_015882492.1">
    <property type="nucleotide sequence ID" value="NC_012669.1"/>
</dbReference>
<feature type="transmembrane region" description="Helical" evidence="9">
    <location>
        <begin position="142"/>
        <end position="161"/>
    </location>
</feature>
<dbReference type="InterPro" id="IPR005665">
    <property type="entry name" value="SecF_bac"/>
</dbReference>
<sequence>MPSFAKFGNDLYTGHRSYDIVGRRKTWFLIALGLIVISGLLVGIRGLNPGIEFRGGSEFVVSEASTTDQELAQEVLDGIAPEQVARVSIVGSSTVRVQTDQLTNEQTDEMQIALAEAYGVPTEQVTSSFVGPTWGRDVTTRALQGLVTFLAIVSVVMAVYFRTWTMAAGALIALVHDLIVTVGLYAGVGFEVTPATVIGFLTILGYSLYDTVVVFDKVRENTSGITEQTRVTYAEAANLAVNQTIVRSINTSVVAVLPVASILFVGALLLGAGTLRDIALALFIGTIVSTASSIFIATPVFVAFRERQPQIAAHTRKVLELRAKNGADAETPEQVVVGGLVAGEHQGVAAQPRRKRKR</sequence>
<evidence type="ECO:0000256" key="6">
    <source>
        <dbReference type="ARBA" id="ARBA00022989"/>
    </source>
</evidence>
<dbReference type="InterPro" id="IPR022645">
    <property type="entry name" value="SecD/SecF_bac"/>
</dbReference>
<dbReference type="HAMAP" id="MF_01464_B">
    <property type="entry name" value="SecF_B"/>
    <property type="match status" value="1"/>
</dbReference>
<comment type="similarity">
    <text evidence="9">Belongs to the SecD/SecF family. SecF subfamily.</text>
</comment>
<evidence type="ECO:0000256" key="4">
    <source>
        <dbReference type="ARBA" id="ARBA00022692"/>
    </source>
</evidence>
<dbReference type="Proteomes" id="UP000007962">
    <property type="component" value="Chromosome"/>
</dbReference>
<dbReference type="InterPro" id="IPR022646">
    <property type="entry name" value="SecD/SecF_CS"/>
</dbReference>
<gene>
    <name evidence="9" type="primary">secF</name>
    <name evidence="11" type="ordered locus">Bcav_1997</name>
</gene>
<dbReference type="OrthoDB" id="9774769at2"/>
<dbReference type="Pfam" id="PF02355">
    <property type="entry name" value="SecD_SecF_C"/>
    <property type="match status" value="1"/>
</dbReference>
<keyword evidence="2 9" id="KW-0813">Transport</keyword>
<dbReference type="Pfam" id="PF07549">
    <property type="entry name" value="Sec_GG"/>
    <property type="match status" value="1"/>
</dbReference>
<feature type="transmembrane region" description="Helical" evidence="9">
    <location>
        <begin position="192"/>
        <end position="209"/>
    </location>
</feature>
<keyword evidence="12" id="KW-1185">Reference proteome</keyword>
<dbReference type="GO" id="GO:0006605">
    <property type="term" value="P:protein targeting"/>
    <property type="evidence" value="ECO:0007669"/>
    <property type="project" value="UniProtKB-UniRule"/>
</dbReference>
<name>C5C5R1_BEUC1</name>
<dbReference type="Gene3D" id="1.20.1640.10">
    <property type="entry name" value="Multidrug efflux transporter AcrB transmembrane domain"/>
    <property type="match status" value="1"/>
</dbReference>
<accession>C5C5R1</accession>
<comment type="subcellular location">
    <subcellularLocation>
        <location evidence="1 9">Cell membrane</location>
        <topology evidence="1 9">Multi-pass membrane protein</topology>
    </subcellularLocation>
</comment>
<evidence type="ECO:0000256" key="5">
    <source>
        <dbReference type="ARBA" id="ARBA00022927"/>
    </source>
</evidence>
<dbReference type="KEGG" id="bcv:Bcav_1997"/>
<dbReference type="EMBL" id="CP001618">
    <property type="protein sequence ID" value="ACQ80252.1"/>
    <property type="molecule type" value="Genomic_DNA"/>
</dbReference>
<feature type="transmembrane region" description="Helical" evidence="9">
    <location>
        <begin position="278"/>
        <end position="304"/>
    </location>
</feature>
<proteinExistence type="inferred from homology"/>
<keyword evidence="4 9" id="KW-0812">Transmembrane</keyword>
<feature type="transmembrane region" description="Helical" evidence="9">
    <location>
        <begin position="26"/>
        <end position="44"/>
    </location>
</feature>
<dbReference type="GO" id="GO:0015450">
    <property type="term" value="F:protein-transporting ATPase activity"/>
    <property type="evidence" value="ECO:0007669"/>
    <property type="project" value="InterPro"/>
</dbReference>
<dbReference type="HOGENOM" id="CLU_050012_2_0_11"/>
<evidence type="ECO:0000256" key="2">
    <source>
        <dbReference type="ARBA" id="ARBA00022448"/>
    </source>
</evidence>
<dbReference type="eggNOG" id="COG0341">
    <property type="taxonomic scope" value="Bacteria"/>
</dbReference>
<dbReference type="GO" id="GO:0043952">
    <property type="term" value="P:protein transport by the Sec complex"/>
    <property type="evidence" value="ECO:0007669"/>
    <property type="project" value="UniProtKB-UniRule"/>
</dbReference>
<keyword evidence="5 9" id="KW-0653">Protein transport</keyword>
<organism evidence="11 12">
    <name type="scientific">Beutenbergia cavernae (strain ATCC BAA-8 / DSM 12333 / CCUG 43141 / JCM 11478 / NBRC 16432 / NCIMB 13614 / HKI 0122)</name>
    <dbReference type="NCBI Taxonomy" id="471853"/>
    <lineage>
        <taxon>Bacteria</taxon>
        <taxon>Bacillati</taxon>
        <taxon>Actinomycetota</taxon>
        <taxon>Actinomycetes</taxon>
        <taxon>Micrococcales</taxon>
        <taxon>Beutenbergiaceae</taxon>
        <taxon>Beutenbergia</taxon>
    </lineage>
</organism>
<dbReference type="AlphaFoldDB" id="C5C5R1"/>
<keyword evidence="7 9" id="KW-0811">Translocation</keyword>
<evidence type="ECO:0000313" key="12">
    <source>
        <dbReference type="Proteomes" id="UP000007962"/>
    </source>
</evidence>
<comment type="subunit">
    <text evidence="9">Forms a complex with SecD. Part of the essential Sec protein translocation apparatus which comprises SecA, SecYEG and auxiliary proteins SecDF. Other proteins may also be involved.</text>
</comment>
<dbReference type="PANTHER" id="PTHR30081">
    <property type="entry name" value="PROTEIN-EXPORT MEMBRANE PROTEIN SEC"/>
    <property type="match status" value="1"/>
</dbReference>
<comment type="function">
    <text evidence="9">Part of the Sec protein translocase complex. Interacts with the SecYEG preprotein conducting channel. SecDF uses the proton motive force (PMF) to complete protein translocation after the ATP-dependent function of SecA.</text>
</comment>
<dbReference type="PANTHER" id="PTHR30081:SF8">
    <property type="entry name" value="PROTEIN TRANSLOCASE SUBUNIT SECF"/>
    <property type="match status" value="1"/>
</dbReference>
<evidence type="ECO:0000256" key="8">
    <source>
        <dbReference type="ARBA" id="ARBA00023136"/>
    </source>
</evidence>
<dbReference type="NCBIfam" id="TIGR00966">
    <property type="entry name" value="transloc_SecF"/>
    <property type="match status" value="1"/>
</dbReference>
<dbReference type="PRINTS" id="PR01755">
    <property type="entry name" value="SECFTRNLCASE"/>
</dbReference>
<dbReference type="InterPro" id="IPR022813">
    <property type="entry name" value="SecD/SecF_arch_bac"/>
</dbReference>
<dbReference type="GO" id="GO:0005886">
    <property type="term" value="C:plasma membrane"/>
    <property type="evidence" value="ECO:0007669"/>
    <property type="project" value="UniProtKB-SubCell"/>
</dbReference>
<feature type="transmembrane region" description="Helical" evidence="9">
    <location>
        <begin position="168"/>
        <end position="186"/>
    </location>
</feature>
<evidence type="ECO:0000259" key="10">
    <source>
        <dbReference type="Pfam" id="PF02355"/>
    </source>
</evidence>
<keyword evidence="8 9" id="KW-0472">Membrane</keyword>
<dbReference type="STRING" id="471853.Bcav_1997"/>
<evidence type="ECO:0000256" key="1">
    <source>
        <dbReference type="ARBA" id="ARBA00004651"/>
    </source>
</evidence>
<dbReference type="GO" id="GO:0065002">
    <property type="term" value="P:intracellular protein transmembrane transport"/>
    <property type="evidence" value="ECO:0007669"/>
    <property type="project" value="UniProtKB-UniRule"/>
</dbReference>
<feature type="transmembrane region" description="Helical" evidence="9">
    <location>
        <begin position="253"/>
        <end position="272"/>
    </location>
</feature>
<evidence type="ECO:0000256" key="7">
    <source>
        <dbReference type="ARBA" id="ARBA00023010"/>
    </source>
</evidence>
<reference evidence="11 12" key="1">
    <citation type="journal article" date="2009" name="Stand. Genomic Sci.">
        <title>Complete genome sequence of Beutenbergia cavernae type strain (HKI 0122).</title>
        <authorList>
            <person name="Land M."/>
            <person name="Pukall R."/>
            <person name="Abt B."/>
            <person name="Goker M."/>
            <person name="Rohde M."/>
            <person name="Glavina Del Rio T."/>
            <person name="Tice H."/>
            <person name="Copeland A."/>
            <person name="Cheng J.F."/>
            <person name="Lucas S."/>
            <person name="Chen F."/>
            <person name="Nolan M."/>
            <person name="Bruce D."/>
            <person name="Goodwin L."/>
            <person name="Pitluck S."/>
            <person name="Ivanova N."/>
            <person name="Mavromatis K."/>
            <person name="Ovchinnikova G."/>
            <person name="Pati A."/>
            <person name="Chen A."/>
            <person name="Palaniappan K."/>
            <person name="Hauser L."/>
            <person name="Chang Y.J."/>
            <person name="Jefferies C.C."/>
            <person name="Saunders E."/>
            <person name="Brettin T."/>
            <person name="Detter J.C."/>
            <person name="Han C."/>
            <person name="Chain P."/>
            <person name="Bristow J."/>
            <person name="Eisen J.A."/>
            <person name="Markowitz V."/>
            <person name="Hugenholtz P."/>
            <person name="Kyrpides N.C."/>
            <person name="Klenk H.P."/>
            <person name="Lapidus A."/>
        </authorList>
    </citation>
    <scope>NUCLEOTIDE SEQUENCE [LARGE SCALE GENOMIC DNA]</scope>
    <source>
        <strain evidence="12">ATCC BAA-8 / DSM 12333 / NBRC 16432</strain>
    </source>
</reference>
<protein>
    <recommendedName>
        <fullName evidence="9">Protein-export membrane protein SecF</fullName>
    </recommendedName>
</protein>
<keyword evidence="3 9" id="KW-1003">Cell membrane</keyword>
<dbReference type="InterPro" id="IPR055344">
    <property type="entry name" value="SecD_SecF_C_bact"/>
</dbReference>